<keyword evidence="3" id="KW-1185">Reference proteome</keyword>
<dbReference type="EMBL" id="JAUTDP010000009">
    <property type="protein sequence ID" value="KAK3396454.1"/>
    <property type="molecule type" value="Genomic_DNA"/>
</dbReference>
<feature type="transmembrane region" description="Helical" evidence="1">
    <location>
        <begin position="70"/>
        <end position="91"/>
    </location>
</feature>
<evidence type="ECO:0000313" key="2">
    <source>
        <dbReference type="EMBL" id="KAK3396454.1"/>
    </source>
</evidence>
<reference evidence="2" key="1">
    <citation type="journal article" date="2023" name="Mol. Phylogenet. Evol.">
        <title>Genome-scale phylogeny and comparative genomics of the fungal order Sordariales.</title>
        <authorList>
            <person name="Hensen N."/>
            <person name="Bonometti L."/>
            <person name="Westerberg I."/>
            <person name="Brannstrom I.O."/>
            <person name="Guillou S."/>
            <person name="Cros-Aarteil S."/>
            <person name="Calhoun S."/>
            <person name="Haridas S."/>
            <person name="Kuo A."/>
            <person name="Mondo S."/>
            <person name="Pangilinan J."/>
            <person name="Riley R."/>
            <person name="LaButti K."/>
            <person name="Andreopoulos B."/>
            <person name="Lipzen A."/>
            <person name="Chen C."/>
            <person name="Yan M."/>
            <person name="Daum C."/>
            <person name="Ng V."/>
            <person name="Clum A."/>
            <person name="Steindorff A."/>
            <person name="Ohm R.A."/>
            <person name="Martin F."/>
            <person name="Silar P."/>
            <person name="Natvig D.O."/>
            <person name="Lalanne C."/>
            <person name="Gautier V."/>
            <person name="Ament-Velasquez S.L."/>
            <person name="Kruys A."/>
            <person name="Hutchinson M.I."/>
            <person name="Powell A.J."/>
            <person name="Barry K."/>
            <person name="Miller A.N."/>
            <person name="Grigoriev I.V."/>
            <person name="Debuchy R."/>
            <person name="Gladieux P."/>
            <person name="Hiltunen Thoren M."/>
            <person name="Johannesson H."/>
        </authorList>
    </citation>
    <scope>NUCLEOTIDE SEQUENCE</scope>
    <source>
        <strain evidence="2">FGSC 1904</strain>
    </source>
</reference>
<sequence length="177" mass="20367">MDPFNLPIEWALQLLTGILPDPYLTLLRQHLLSPDSSLQTLKRHIMSTLEALFSTLLPILQPLIERLTAYIYASPDVVILASILLVLVMILQVLSWMRRVLMFFTRLAFTLVFWAGMAALASWVYRRGLEQSARDATFWLGKASGYGVGVWNFFMTEWQRYEAQDKARGHAKYDGRN</sequence>
<accession>A0AAE0PAL7</accession>
<keyword evidence="1" id="KW-0472">Membrane</keyword>
<dbReference type="Proteomes" id="UP001281003">
    <property type="component" value="Unassembled WGS sequence"/>
</dbReference>
<evidence type="ECO:0000313" key="3">
    <source>
        <dbReference type="Proteomes" id="UP001281003"/>
    </source>
</evidence>
<keyword evidence="1" id="KW-0812">Transmembrane</keyword>
<proteinExistence type="predicted"/>
<reference evidence="2" key="2">
    <citation type="submission" date="2023-07" db="EMBL/GenBank/DDBJ databases">
        <authorList>
            <consortium name="Lawrence Berkeley National Laboratory"/>
            <person name="Haridas S."/>
            <person name="Hensen N."/>
            <person name="Bonometti L."/>
            <person name="Westerberg I."/>
            <person name="Brannstrom I.O."/>
            <person name="Guillou S."/>
            <person name="Cros-Aarteil S."/>
            <person name="Calhoun S."/>
            <person name="Kuo A."/>
            <person name="Mondo S."/>
            <person name="Pangilinan J."/>
            <person name="Riley R."/>
            <person name="LaButti K."/>
            <person name="Andreopoulos B."/>
            <person name="Lipzen A."/>
            <person name="Chen C."/>
            <person name="Yanf M."/>
            <person name="Daum C."/>
            <person name="Ng V."/>
            <person name="Clum A."/>
            <person name="Steindorff A."/>
            <person name="Ohm R."/>
            <person name="Martin F."/>
            <person name="Silar P."/>
            <person name="Natvig D."/>
            <person name="Lalanne C."/>
            <person name="Gautier V."/>
            <person name="Ament-velasquez S.L."/>
            <person name="Kruys A."/>
            <person name="Hutchinson M.I."/>
            <person name="Powell A.J."/>
            <person name="Barry K."/>
            <person name="Miller A.N."/>
            <person name="Grigoriev I.V."/>
            <person name="Debuchy R."/>
            <person name="Gladieux P."/>
            <person name="Thoren M.H."/>
            <person name="Johannesson H."/>
        </authorList>
    </citation>
    <scope>NUCLEOTIDE SEQUENCE</scope>
    <source>
        <strain evidence="2">FGSC 1904</strain>
    </source>
</reference>
<gene>
    <name evidence="2" type="ORF">B0T20DRAFT_417839</name>
</gene>
<comment type="caution">
    <text evidence="2">The sequence shown here is derived from an EMBL/GenBank/DDBJ whole genome shotgun (WGS) entry which is preliminary data.</text>
</comment>
<organism evidence="2 3">
    <name type="scientific">Sordaria brevicollis</name>
    <dbReference type="NCBI Taxonomy" id="83679"/>
    <lineage>
        <taxon>Eukaryota</taxon>
        <taxon>Fungi</taxon>
        <taxon>Dikarya</taxon>
        <taxon>Ascomycota</taxon>
        <taxon>Pezizomycotina</taxon>
        <taxon>Sordariomycetes</taxon>
        <taxon>Sordariomycetidae</taxon>
        <taxon>Sordariales</taxon>
        <taxon>Sordariaceae</taxon>
        <taxon>Sordaria</taxon>
    </lineage>
</organism>
<feature type="transmembrane region" description="Helical" evidence="1">
    <location>
        <begin position="103"/>
        <end position="124"/>
    </location>
</feature>
<dbReference type="Pfam" id="PF12716">
    <property type="entry name" value="Apq12"/>
    <property type="match status" value="1"/>
</dbReference>
<feature type="transmembrane region" description="Helical" evidence="1">
    <location>
        <begin position="136"/>
        <end position="154"/>
    </location>
</feature>
<protein>
    <submittedName>
        <fullName evidence="2">Uncharacterized protein</fullName>
    </submittedName>
</protein>
<dbReference type="AlphaFoldDB" id="A0AAE0PAL7"/>
<keyword evidence="1" id="KW-1133">Transmembrane helix</keyword>
<evidence type="ECO:0000256" key="1">
    <source>
        <dbReference type="SAM" id="Phobius"/>
    </source>
</evidence>
<dbReference type="InterPro" id="IPR024316">
    <property type="entry name" value="APQ12"/>
</dbReference>
<name>A0AAE0PAL7_SORBR</name>